<protein>
    <submittedName>
        <fullName evidence="2">Uncharacterized protein</fullName>
    </submittedName>
</protein>
<dbReference type="AlphaFoldDB" id="A0A2K3CWV7"/>
<feature type="region of interest" description="Disordered" evidence="1">
    <location>
        <begin position="37"/>
        <end position="57"/>
    </location>
</feature>
<dbReference type="KEGG" id="cre:CHLRE_15g641350v5"/>
<gene>
    <name evidence="2" type="ORF">CHLRE_15g641350v5</name>
</gene>
<dbReference type="InParanoid" id="A0A2K3CWV7"/>
<dbReference type="EMBL" id="CM008976">
    <property type="protein sequence ID" value="PNW72761.1"/>
    <property type="molecule type" value="Genomic_DNA"/>
</dbReference>
<dbReference type="Gramene" id="PNW72761">
    <property type="protein sequence ID" value="PNW72761"/>
    <property type="gene ID" value="CHLRE_15g641350v5"/>
</dbReference>
<sequence length="57" mass="6378">MRELMKGQRRFICVHQAVPAAIRGEQWMGRVLLLTMNSSSPKAQSPSPRSGRAGRQL</sequence>
<dbReference type="RefSeq" id="XP_042916525.1">
    <property type="nucleotide sequence ID" value="XM_043070667.1"/>
</dbReference>
<keyword evidence="3" id="KW-1185">Reference proteome</keyword>
<evidence type="ECO:0000256" key="1">
    <source>
        <dbReference type="SAM" id="MobiDB-lite"/>
    </source>
</evidence>
<organism evidence="2 3">
    <name type="scientific">Chlamydomonas reinhardtii</name>
    <name type="common">Chlamydomonas smithii</name>
    <dbReference type="NCBI Taxonomy" id="3055"/>
    <lineage>
        <taxon>Eukaryota</taxon>
        <taxon>Viridiplantae</taxon>
        <taxon>Chlorophyta</taxon>
        <taxon>core chlorophytes</taxon>
        <taxon>Chlorophyceae</taxon>
        <taxon>CS clade</taxon>
        <taxon>Chlamydomonadales</taxon>
        <taxon>Chlamydomonadaceae</taxon>
        <taxon>Chlamydomonas</taxon>
    </lineage>
</organism>
<proteinExistence type="predicted"/>
<dbReference type="GeneID" id="66056456"/>
<evidence type="ECO:0000313" key="2">
    <source>
        <dbReference type="EMBL" id="PNW72761.1"/>
    </source>
</evidence>
<reference evidence="2 3" key="1">
    <citation type="journal article" date="2007" name="Science">
        <title>The Chlamydomonas genome reveals the evolution of key animal and plant functions.</title>
        <authorList>
            <person name="Merchant S.S."/>
            <person name="Prochnik S.E."/>
            <person name="Vallon O."/>
            <person name="Harris E.H."/>
            <person name="Karpowicz S.J."/>
            <person name="Witman G.B."/>
            <person name="Terry A."/>
            <person name="Salamov A."/>
            <person name="Fritz-Laylin L.K."/>
            <person name="Marechal-Drouard L."/>
            <person name="Marshall W.F."/>
            <person name="Qu L.H."/>
            <person name="Nelson D.R."/>
            <person name="Sanderfoot A.A."/>
            <person name="Spalding M.H."/>
            <person name="Kapitonov V.V."/>
            <person name="Ren Q."/>
            <person name="Ferris P."/>
            <person name="Lindquist E."/>
            <person name="Shapiro H."/>
            <person name="Lucas S.M."/>
            <person name="Grimwood J."/>
            <person name="Schmutz J."/>
            <person name="Cardol P."/>
            <person name="Cerutti H."/>
            <person name="Chanfreau G."/>
            <person name="Chen C.L."/>
            <person name="Cognat V."/>
            <person name="Croft M.T."/>
            <person name="Dent R."/>
            <person name="Dutcher S."/>
            <person name="Fernandez E."/>
            <person name="Fukuzawa H."/>
            <person name="Gonzalez-Ballester D."/>
            <person name="Gonzalez-Halphen D."/>
            <person name="Hallmann A."/>
            <person name="Hanikenne M."/>
            <person name="Hippler M."/>
            <person name="Inwood W."/>
            <person name="Jabbari K."/>
            <person name="Kalanon M."/>
            <person name="Kuras R."/>
            <person name="Lefebvre P.A."/>
            <person name="Lemaire S.D."/>
            <person name="Lobanov A.V."/>
            <person name="Lohr M."/>
            <person name="Manuell A."/>
            <person name="Meier I."/>
            <person name="Mets L."/>
            <person name="Mittag M."/>
            <person name="Mittelmeier T."/>
            <person name="Moroney J.V."/>
            <person name="Moseley J."/>
            <person name="Napoli C."/>
            <person name="Nedelcu A.M."/>
            <person name="Niyogi K."/>
            <person name="Novoselov S.V."/>
            <person name="Paulsen I.T."/>
            <person name="Pazour G."/>
            <person name="Purton S."/>
            <person name="Ral J.P."/>
            <person name="Riano-Pachon D.M."/>
            <person name="Riekhof W."/>
            <person name="Rymarquis L."/>
            <person name="Schroda M."/>
            <person name="Stern D."/>
            <person name="Umen J."/>
            <person name="Willows R."/>
            <person name="Wilson N."/>
            <person name="Zimmer S.L."/>
            <person name="Allmer J."/>
            <person name="Balk J."/>
            <person name="Bisova K."/>
            <person name="Chen C.J."/>
            <person name="Elias M."/>
            <person name="Gendler K."/>
            <person name="Hauser C."/>
            <person name="Lamb M.R."/>
            <person name="Ledford H."/>
            <person name="Long J.C."/>
            <person name="Minagawa J."/>
            <person name="Page M.D."/>
            <person name="Pan J."/>
            <person name="Pootakham W."/>
            <person name="Roje S."/>
            <person name="Rose A."/>
            <person name="Stahlberg E."/>
            <person name="Terauchi A.M."/>
            <person name="Yang P."/>
            <person name="Ball S."/>
            <person name="Bowler C."/>
            <person name="Dieckmann C.L."/>
            <person name="Gladyshev V.N."/>
            <person name="Green P."/>
            <person name="Jorgensen R."/>
            <person name="Mayfield S."/>
            <person name="Mueller-Roeber B."/>
            <person name="Rajamani S."/>
            <person name="Sayre R.T."/>
            <person name="Brokstein P."/>
            <person name="Dubchak I."/>
            <person name="Goodstein D."/>
            <person name="Hornick L."/>
            <person name="Huang Y.W."/>
            <person name="Jhaveri J."/>
            <person name="Luo Y."/>
            <person name="Martinez D."/>
            <person name="Ngau W.C."/>
            <person name="Otillar B."/>
            <person name="Poliakov A."/>
            <person name="Porter A."/>
            <person name="Szajkowski L."/>
            <person name="Werner G."/>
            <person name="Zhou K."/>
            <person name="Grigoriev I.V."/>
            <person name="Rokhsar D.S."/>
            <person name="Grossman A.R."/>
        </authorList>
    </citation>
    <scope>NUCLEOTIDE SEQUENCE [LARGE SCALE GENOMIC DNA]</scope>
    <source>
        <strain evidence="3">CC-503</strain>
    </source>
</reference>
<name>A0A2K3CWV7_CHLRE</name>
<accession>A0A2K3CWV7</accession>
<feature type="compositionally biased region" description="Polar residues" evidence="1">
    <location>
        <begin position="37"/>
        <end position="48"/>
    </location>
</feature>
<evidence type="ECO:0000313" key="3">
    <source>
        <dbReference type="Proteomes" id="UP000006906"/>
    </source>
</evidence>
<dbReference type="Proteomes" id="UP000006906">
    <property type="component" value="Chromosome 15"/>
</dbReference>